<dbReference type="AlphaFoldDB" id="A0ABD3MNF6"/>
<sequence>MKMKSAVGRAKCYARLLTPNVGNCHSMELIERRIRRRWALSCVIIMSAMTAIIMAIMDSAAELRQLTTSSASAASDQLNLRESQPSDYGYSVLIISYHKTGHDLQMDLIDYITNEFNHIGSGIVSIPHLTQHGNKSPLKRRHHAFNFLCSKIHLTTGTISVQHAPDLFCTPEELAHLLLESGDGHYAKHDWGVKIIHLVRNPFAMAVSNYHYHAQIPTPEAWVKFQNPCDTQYPKGGSFADMVIPNTVNVGEIEQQQQRMTVTMEEFNAIVHDCLSFYRTKDRLKRSNFLAHLLRLPPEHGLRLATAEIMIQGYDNGGDILRMASNIMKLEHARQFIQEQQNNAVEDSTTNSNYYNKELQIYTMSLDEFIAQPASSALEFFNFVLEGDNTNDKLRRRMEEVARKYEKHYYDKIKTGVDHVTHDKVETDDREKMMQYLRSDVVFGPPLHKIEMLVENAVASRLQYGGMPT</sequence>
<dbReference type="Proteomes" id="UP001530293">
    <property type="component" value="Unassembled WGS sequence"/>
</dbReference>
<dbReference type="SUPFAM" id="SSF52540">
    <property type="entry name" value="P-loop containing nucleoside triphosphate hydrolases"/>
    <property type="match status" value="1"/>
</dbReference>
<dbReference type="Pfam" id="PF00685">
    <property type="entry name" value="Sulfotransfer_1"/>
    <property type="match status" value="1"/>
</dbReference>
<feature type="transmembrane region" description="Helical" evidence="1">
    <location>
        <begin position="38"/>
        <end position="57"/>
    </location>
</feature>
<dbReference type="Gene3D" id="3.40.50.300">
    <property type="entry name" value="P-loop containing nucleotide triphosphate hydrolases"/>
    <property type="match status" value="1"/>
</dbReference>
<organism evidence="3 4">
    <name type="scientific">Discostella pseudostelligera</name>
    <dbReference type="NCBI Taxonomy" id="259834"/>
    <lineage>
        <taxon>Eukaryota</taxon>
        <taxon>Sar</taxon>
        <taxon>Stramenopiles</taxon>
        <taxon>Ochrophyta</taxon>
        <taxon>Bacillariophyta</taxon>
        <taxon>Coscinodiscophyceae</taxon>
        <taxon>Thalassiosirophycidae</taxon>
        <taxon>Stephanodiscales</taxon>
        <taxon>Stephanodiscaceae</taxon>
        <taxon>Discostella</taxon>
    </lineage>
</organism>
<dbReference type="InterPro" id="IPR027417">
    <property type="entry name" value="P-loop_NTPase"/>
</dbReference>
<evidence type="ECO:0000313" key="4">
    <source>
        <dbReference type="Proteomes" id="UP001530293"/>
    </source>
</evidence>
<feature type="domain" description="Sulfotransferase" evidence="2">
    <location>
        <begin position="92"/>
        <end position="251"/>
    </location>
</feature>
<accession>A0ABD3MNF6</accession>
<keyword evidence="1" id="KW-0472">Membrane</keyword>
<keyword evidence="4" id="KW-1185">Reference proteome</keyword>
<dbReference type="EMBL" id="JALLBG020000121">
    <property type="protein sequence ID" value="KAL3763506.1"/>
    <property type="molecule type" value="Genomic_DNA"/>
</dbReference>
<comment type="caution">
    <text evidence="3">The sequence shown here is derived from an EMBL/GenBank/DDBJ whole genome shotgun (WGS) entry which is preliminary data.</text>
</comment>
<evidence type="ECO:0000259" key="2">
    <source>
        <dbReference type="Pfam" id="PF00685"/>
    </source>
</evidence>
<dbReference type="InterPro" id="IPR000863">
    <property type="entry name" value="Sulfotransferase_dom"/>
</dbReference>
<reference evidence="3 4" key="1">
    <citation type="submission" date="2024-10" db="EMBL/GenBank/DDBJ databases">
        <title>Updated reference genomes for cyclostephanoid diatoms.</title>
        <authorList>
            <person name="Roberts W.R."/>
            <person name="Alverson A.J."/>
        </authorList>
    </citation>
    <scope>NUCLEOTIDE SEQUENCE [LARGE SCALE GENOMIC DNA]</scope>
    <source>
        <strain evidence="3 4">AJA232-27</strain>
    </source>
</reference>
<keyword evidence="1" id="KW-1133">Transmembrane helix</keyword>
<keyword evidence="1" id="KW-0812">Transmembrane</keyword>
<evidence type="ECO:0000313" key="3">
    <source>
        <dbReference type="EMBL" id="KAL3763506.1"/>
    </source>
</evidence>
<name>A0ABD3MNF6_9STRA</name>
<gene>
    <name evidence="3" type="ORF">ACHAWU_009190</name>
</gene>
<evidence type="ECO:0000256" key="1">
    <source>
        <dbReference type="SAM" id="Phobius"/>
    </source>
</evidence>
<proteinExistence type="predicted"/>
<protein>
    <recommendedName>
        <fullName evidence="2">Sulfotransferase domain-containing protein</fullName>
    </recommendedName>
</protein>